<feature type="transmembrane region" description="Helical" evidence="7">
    <location>
        <begin position="122"/>
        <end position="141"/>
    </location>
</feature>
<feature type="transmembrane region" description="Helical" evidence="7">
    <location>
        <begin position="147"/>
        <end position="168"/>
    </location>
</feature>
<dbReference type="OrthoDB" id="5965864at2759"/>
<keyword evidence="2" id="KW-0813">Transport</keyword>
<reference evidence="8" key="1">
    <citation type="journal article" date="2020" name="Fungal Divers.">
        <title>Resolving the Mortierellaceae phylogeny through synthesis of multi-gene phylogenetics and phylogenomics.</title>
        <authorList>
            <person name="Vandepol N."/>
            <person name="Liber J."/>
            <person name="Desiro A."/>
            <person name="Na H."/>
            <person name="Kennedy M."/>
            <person name="Barry K."/>
            <person name="Grigoriev I.V."/>
            <person name="Miller A.N."/>
            <person name="O'Donnell K."/>
            <person name="Stajich J.E."/>
            <person name="Bonito G."/>
        </authorList>
    </citation>
    <scope>NUCLEOTIDE SEQUENCE</scope>
    <source>
        <strain evidence="8">NRRL 6426</strain>
    </source>
</reference>
<feature type="transmembrane region" description="Helical" evidence="7">
    <location>
        <begin position="492"/>
        <end position="514"/>
    </location>
</feature>
<accession>A0A9P5RJ84</accession>
<feature type="transmembrane region" description="Helical" evidence="7">
    <location>
        <begin position="180"/>
        <end position="204"/>
    </location>
</feature>
<protein>
    <submittedName>
        <fullName evidence="8">Battenin CLN3 protein</fullName>
    </submittedName>
</protein>
<feature type="region of interest" description="Disordered" evidence="6">
    <location>
        <begin position="1"/>
        <end position="35"/>
    </location>
</feature>
<evidence type="ECO:0000256" key="2">
    <source>
        <dbReference type="ARBA" id="ARBA00022448"/>
    </source>
</evidence>
<keyword evidence="9" id="KW-1185">Reference proteome</keyword>
<keyword evidence="3 7" id="KW-0812">Transmembrane</keyword>
<dbReference type="GO" id="GO:0051453">
    <property type="term" value="P:regulation of intracellular pH"/>
    <property type="evidence" value="ECO:0007669"/>
    <property type="project" value="TreeGrafter"/>
</dbReference>
<dbReference type="Pfam" id="PF02487">
    <property type="entry name" value="CLN3"/>
    <property type="match status" value="2"/>
</dbReference>
<dbReference type="EMBL" id="JAAAUQ010001793">
    <property type="protein sequence ID" value="KAF9133452.1"/>
    <property type="molecule type" value="Genomic_DNA"/>
</dbReference>
<dbReference type="GO" id="GO:0016020">
    <property type="term" value="C:membrane"/>
    <property type="evidence" value="ECO:0007669"/>
    <property type="project" value="InterPro"/>
</dbReference>
<proteinExistence type="predicted"/>
<dbReference type="GO" id="GO:0005773">
    <property type="term" value="C:vacuole"/>
    <property type="evidence" value="ECO:0007669"/>
    <property type="project" value="TreeGrafter"/>
</dbReference>
<feature type="transmembrane region" description="Helical" evidence="7">
    <location>
        <begin position="563"/>
        <end position="586"/>
    </location>
</feature>
<dbReference type="PANTHER" id="PTHR10981">
    <property type="entry name" value="BATTENIN"/>
    <property type="match status" value="1"/>
</dbReference>
<evidence type="ECO:0000256" key="5">
    <source>
        <dbReference type="ARBA" id="ARBA00023136"/>
    </source>
</evidence>
<gene>
    <name evidence="8" type="primary">BTN1</name>
    <name evidence="8" type="ORF">BG015_003556</name>
</gene>
<feature type="transmembrane region" description="Helical" evidence="7">
    <location>
        <begin position="210"/>
        <end position="228"/>
    </location>
</feature>
<dbReference type="GO" id="GO:0012505">
    <property type="term" value="C:endomembrane system"/>
    <property type="evidence" value="ECO:0007669"/>
    <property type="project" value="UniProtKB-SubCell"/>
</dbReference>
<comment type="caution">
    <text evidence="8">The sequence shown here is derived from an EMBL/GenBank/DDBJ whole genome shotgun (WGS) entry which is preliminary data.</text>
</comment>
<sequence length="608" mass="66033">MFNWLSHRRANAASLPPPPPTSAYSRIDTDNESLDTPTLTETYRRTIGARFRQVFSGIGRDWIAFFTFGIINNLIYVVILSAAVDLVGAKVPKGVVLLADIAPSLLVKMIAPYFVHRIPYSARVVLCASLSFSAVVLIAQAEAIPVRLFGVMMASLSSGLGELTFLMLSSFYRLQMVSAWSSGTGGAGLLGALLFLALTSWLGLSISQTLAVVSLFPALMLIAYFVILTNATSPASRHQAAGYRSLATSSQMFTNNNNDEERLLSTTDHHQRPRASTWDPSAAYLAPQFVKPTSPPSFHSMDGLIDGAGTPRFVQQQDRHGNGSSSTQTEGSTLPASSGQNSPPSIAHTDDNSSASSVPPPIPLAIPSWDLTPPLWDAPLHRAEPTSINTLLAATDPDDPNFVSPFRESEESGSITTSGRRRRVYKSQPNEDMTMQEKRAMARSLLVPFMFPLFLVYFAEYTMNQGVLPVVLFPLDKTPFTHMRDHYVTYSAIYQLGVFISRSSASLIEIPYLWIPSFLQLLTLLLATAQAVLTTGLLGGATYVHTYIGISKDLEHDPRGKEFALGVVGVADGLGILLAGIASLWIEPALCQWQVAERGVNLCLSMAD</sequence>
<comment type="subcellular location">
    <subcellularLocation>
        <location evidence="1">Endomembrane system</location>
        <topology evidence="1">Multi-pass membrane protein</topology>
    </subcellularLocation>
</comment>
<feature type="transmembrane region" description="Helical" evidence="7">
    <location>
        <begin position="62"/>
        <end position="83"/>
    </location>
</feature>
<evidence type="ECO:0000256" key="1">
    <source>
        <dbReference type="ARBA" id="ARBA00004127"/>
    </source>
</evidence>
<keyword evidence="4 7" id="KW-1133">Transmembrane helix</keyword>
<feature type="transmembrane region" description="Helical" evidence="7">
    <location>
        <begin position="521"/>
        <end position="543"/>
    </location>
</feature>
<evidence type="ECO:0000256" key="4">
    <source>
        <dbReference type="ARBA" id="ARBA00022989"/>
    </source>
</evidence>
<evidence type="ECO:0000313" key="9">
    <source>
        <dbReference type="Proteomes" id="UP000748756"/>
    </source>
</evidence>
<feature type="compositionally biased region" description="Basic residues" evidence="6">
    <location>
        <begin position="1"/>
        <end position="10"/>
    </location>
</feature>
<evidence type="ECO:0000256" key="7">
    <source>
        <dbReference type="SAM" id="Phobius"/>
    </source>
</evidence>
<evidence type="ECO:0000313" key="8">
    <source>
        <dbReference type="EMBL" id="KAF9133452.1"/>
    </source>
</evidence>
<feature type="region of interest" description="Disordered" evidence="6">
    <location>
        <begin position="393"/>
        <end position="422"/>
    </location>
</feature>
<feature type="compositionally biased region" description="Polar residues" evidence="6">
    <location>
        <begin position="322"/>
        <end position="344"/>
    </location>
</feature>
<feature type="transmembrane region" description="Helical" evidence="7">
    <location>
        <begin position="95"/>
        <end position="115"/>
    </location>
</feature>
<dbReference type="AlphaFoldDB" id="A0A9P5RJ84"/>
<organism evidence="8 9">
    <name type="scientific">Linnemannia schmuckeri</name>
    <dbReference type="NCBI Taxonomy" id="64567"/>
    <lineage>
        <taxon>Eukaryota</taxon>
        <taxon>Fungi</taxon>
        <taxon>Fungi incertae sedis</taxon>
        <taxon>Mucoromycota</taxon>
        <taxon>Mortierellomycotina</taxon>
        <taxon>Mortierellomycetes</taxon>
        <taxon>Mortierellales</taxon>
        <taxon>Mortierellaceae</taxon>
        <taxon>Linnemannia</taxon>
    </lineage>
</organism>
<feature type="region of interest" description="Disordered" evidence="6">
    <location>
        <begin position="314"/>
        <end position="361"/>
    </location>
</feature>
<evidence type="ECO:0000256" key="3">
    <source>
        <dbReference type="ARBA" id="ARBA00022692"/>
    </source>
</evidence>
<dbReference type="Proteomes" id="UP000748756">
    <property type="component" value="Unassembled WGS sequence"/>
</dbReference>
<evidence type="ECO:0000256" key="6">
    <source>
        <dbReference type="SAM" id="MobiDB-lite"/>
    </source>
</evidence>
<dbReference type="PANTHER" id="PTHR10981:SF0">
    <property type="entry name" value="BATTENIN"/>
    <property type="match status" value="1"/>
</dbReference>
<dbReference type="InterPro" id="IPR003492">
    <property type="entry name" value="Battenin_disease_Cln3"/>
</dbReference>
<feature type="transmembrane region" description="Helical" evidence="7">
    <location>
        <begin position="440"/>
        <end position="459"/>
    </location>
</feature>
<dbReference type="PRINTS" id="PR01315">
    <property type="entry name" value="BATTENIN"/>
</dbReference>
<keyword evidence="5 7" id="KW-0472">Membrane</keyword>
<name>A0A9P5RJ84_9FUNG</name>